<organism evidence="3 4">
    <name type="scientific">Opitutus terrae (strain DSM 11246 / JCM 15787 / PB90-1)</name>
    <dbReference type="NCBI Taxonomy" id="452637"/>
    <lineage>
        <taxon>Bacteria</taxon>
        <taxon>Pseudomonadati</taxon>
        <taxon>Verrucomicrobiota</taxon>
        <taxon>Opitutia</taxon>
        <taxon>Opitutales</taxon>
        <taxon>Opitutaceae</taxon>
        <taxon>Opitutus</taxon>
    </lineage>
</organism>
<dbReference type="Pfam" id="PF03808">
    <property type="entry name" value="Glyco_tran_WecG"/>
    <property type="match status" value="1"/>
</dbReference>
<dbReference type="KEGG" id="ote:Oter_1571"/>
<accession>B1ZTR9</accession>
<sequence>MPAVSNPAVASTLPPRYNVLGVGVSALTLAQARDLVLRARGAQRLGYVCLCNVHSVGEARADPDFRRILNRSYLTTPDGMPLVWLAPHGVERVYGPDLLGAVCNAGRSVRLRHFFYGGRPGIATELAQRLAARYPGLEIAGTFTPPFRPLQPDEANALRAEIARTRPDVIWVGLSTPKQERFMAAHWQQLEAGLLIGVGAAFDFHAGRVRQAPRWIQRSGFEWLFRLCLEPRRLVGRYLKTNPIFLLRVALQKTGVKRYPLVD</sequence>
<name>B1ZTR9_OPITP</name>
<dbReference type="CDD" id="cd06533">
    <property type="entry name" value="Glyco_transf_WecG_TagA"/>
    <property type="match status" value="1"/>
</dbReference>
<evidence type="ECO:0000313" key="3">
    <source>
        <dbReference type="EMBL" id="ACB74855.1"/>
    </source>
</evidence>
<dbReference type="CAZy" id="GT26">
    <property type="family name" value="Glycosyltransferase Family 26"/>
</dbReference>
<keyword evidence="4" id="KW-1185">Reference proteome</keyword>
<evidence type="ECO:0000256" key="2">
    <source>
        <dbReference type="ARBA" id="ARBA00022679"/>
    </source>
</evidence>
<dbReference type="AlphaFoldDB" id="B1ZTR9"/>
<dbReference type="GO" id="GO:0016758">
    <property type="term" value="F:hexosyltransferase activity"/>
    <property type="evidence" value="ECO:0007669"/>
    <property type="project" value="TreeGrafter"/>
</dbReference>
<dbReference type="NCBIfam" id="TIGR00696">
    <property type="entry name" value="wecG_tagA_cpsF"/>
    <property type="match status" value="1"/>
</dbReference>
<dbReference type="RefSeq" id="WP_012374393.1">
    <property type="nucleotide sequence ID" value="NC_010571.1"/>
</dbReference>
<gene>
    <name evidence="3" type="ordered locus">Oter_1571</name>
</gene>
<dbReference type="OrthoDB" id="9771846at2"/>
<keyword evidence="2 3" id="KW-0808">Transferase</keyword>
<dbReference type="eggNOG" id="COG1922">
    <property type="taxonomic scope" value="Bacteria"/>
</dbReference>
<dbReference type="HOGENOM" id="CLU_063203_2_1_0"/>
<dbReference type="EMBL" id="CP001032">
    <property type="protein sequence ID" value="ACB74855.1"/>
    <property type="molecule type" value="Genomic_DNA"/>
</dbReference>
<dbReference type="PANTHER" id="PTHR34136:SF1">
    <property type="entry name" value="UDP-N-ACETYL-D-MANNOSAMINURONIC ACID TRANSFERASE"/>
    <property type="match status" value="1"/>
</dbReference>
<proteinExistence type="predicted"/>
<protein>
    <submittedName>
        <fullName evidence="3">Glycosyl transferase, WecB/TagA/CpsF family</fullName>
    </submittedName>
</protein>
<evidence type="ECO:0000313" key="4">
    <source>
        <dbReference type="Proteomes" id="UP000007013"/>
    </source>
</evidence>
<evidence type="ECO:0000256" key="1">
    <source>
        <dbReference type="ARBA" id="ARBA00022676"/>
    </source>
</evidence>
<keyword evidence="1" id="KW-0328">Glycosyltransferase</keyword>
<dbReference type="Proteomes" id="UP000007013">
    <property type="component" value="Chromosome"/>
</dbReference>
<dbReference type="STRING" id="452637.Oter_1571"/>
<dbReference type="InterPro" id="IPR004629">
    <property type="entry name" value="WecG_TagA_CpsF"/>
</dbReference>
<reference evidence="3 4" key="1">
    <citation type="journal article" date="2011" name="J. Bacteriol.">
        <title>Genome sequence of the verrucomicrobium Opitutus terrae PB90-1, an abundant inhabitant of rice paddy soil ecosystems.</title>
        <authorList>
            <person name="van Passel M.W."/>
            <person name="Kant R."/>
            <person name="Palva A."/>
            <person name="Copeland A."/>
            <person name="Lucas S."/>
            <person name="Lapidus A."/>
            <person name="Glavina del Rio T."/>
            <person name="Pitluck S."/>
            <person name="Goltsman E."/>
            <person name="Clum A."/>
            <person name="Sun H."/>
            <person name="Schmutz J."/>
            <person name="Larimer F.W."/>
            <person name="Land M.L."/>
            <person name="Hauser L."/>
            <person name="Kyrpides N."/>
            <person name="Mikhailova N."/>
            <person name="Richardson P.P."/>
            <person name="Janssen P.H."/>
            <person name="de Vos W.M."/>
            <person name="Smidt H."/>
        </authorList>
    </citation>
    <scope>NUCLEOTIDE SEQUENCE [LARGE SCALE GENOMIC DNA]</scope>
    <source>
        <strain evidence="4">DSM 11246 / JCM 15787 / PB90-1</strain>
    </source>
</reference>
<dbReference type="PANTHER" id="PTHR34136">
    <property type="match status" value="1"/>
</dbReference>